<reference evidence="1" key="1">
    <citation type="submission" date="2021-01" db="EMBL/GenBank/DDBJ databases">
        <title>Modified the classification status of verrucomicrobia.</title>
        <authorList>
            <person name="Feng X."/>
        </authorList>
    </citation>
    <scope>NUCLEOTIDE SEQUENCE</scope>
    <source>
        <strain evidence="1">KCTC 12986</strain>
    </source>
</reference>
<comment type="caution">
    <text evidence="1">The sequence shown here is derived from an EMBL/GenBank/DDBJ whole genome shotgun (WGS) entry which is preliminary data.</text>
</comment>
<proteinExistence type="predicted"/>
<dbReference type="RefSeq" id="WP_200391107.1">
    <property type="nucleotide sequence ID" value="NZ_JAENIO010000011.1"/>
</dbReference>
<evidence type="ECO:0000313" key="1">
    <source>
        <dbReference type="EMBL" id="MBK1833673.1"/>
    </source>
</evidence>
<gene>
    <name evidence="1" type="ORF">JIN78_06320</name>
</gene>
<dbReference type="EMBL" id="JAENIO010000011">
    <property type="protein sequence ID" value="MBK1833673.1"/>
    <property type="molecule type" value="Genomic_DNA"/>
</dbReference>
<sequence>MSESPVNILCMRWGDKYGPEYVVQLYGMVAKNLQRPFRFVCLSDRKLDLPAPIETLPIPDLGIEGRRGKTTWQKLGVFSPTLGDLTGPALFLDLDLIVCGPLDKFFDYEPEKIGIIHNWISPWKTLFRPRPEIGNSSVFRFPVNECGHLIEEFQAEKEQAVETWWPPQTYLTERIRPQLTYWPEEWVKSFKFHCRQPFPLNYLLDPKKPSDLGEPSIIAFHGRPNPDQALEGYRGKKIHHFTKPAKWIAEYWK</sequence>
<protein>
    <recommendedName>
        <fullName evidence="3">Glycosyltransferase</fullName>
    </recommendedName>
</protein>
<keyword evidence="2" id="KW-1185">Reference proteome</keyword>
<organism evidence="1 2">
    <name type="scientific">Roseibacillus ishigakijimensis</name>
    <dbReference type="NCBI Taxonomy" id="454146"/>
    <lineage>
        <taxon>Bacteria</taxon>
        <taxon>Pseudomonadati</taxon>
        <taxon>Verrucomicrobiota</taxon>
        <taxon>Verrucomicrobiia</taxon>
        <taxon>Verrucomicrobiales</taxon>
        <taxon>Verrucomicrobiaceae</taxon>
        <taxon>Roseibacillus</taxon>
    </lineage>
</organism>
<dbReference type="Proteomes" id="UP000604083">
    <property type="component" value="Unassembled WGS sequence"/>
</dbReference>
<dbReference type="AlphaFoldDB" id="A0A934VH84"/>
<evidence type="ECO:0000313" key="2">
    <source>
        <dbReference type="Proteomes" id="UP000604083"/>
    </source>
</evidence>
<evidence type="ECO:0008006" key="3">
    <source>
        <dbReference type="Google" id="ProtNLM"/>
    </source>
</evidence>
<dbReference type="InterPro" id="IPR029044">
    <property type="entry name" value="Nucleotide-diphossugar_trans"/>
</dbReference>
<accession>A0A934VH84</accession>
<name>A0A934VH84_9BACT</name>
<dbReference type="Gene3D" id="3.90.550.10">
    <property type="entry name" value="Spore Coat Polysaccharide Biosynthesis Protein SpsA, Chain A"/>
    <property type="match status" value="1"/>
</dbReference>
<dbReference type="SUPFAM" id="SSF53448">
    <property type="entry name" value="Nucleotide-diphospho-sugar transferases"/>
    <property type="match status" value="1"/>
</dbReference>